<organism evidence="3 4">
    <name type="scientific">Bordetella petrii (strain ATCC BAA-461 / DSM 12804 / CCUG 43448 / CIP 107267 / Se-1111R)</name>
    <dbReference type="NCBI Taxonomy" id="340100"/>
    <lineage>
        <taxon>Bacteria</taxon>
        <taxon>Pseudomonadati</taxon>
        <taxon>Pseudomonadota</taxon>
        <taxon>Betaproteobacteria</taxon>
        <taxon>Burkholderiales</taxon>
        <taxon>Alcaligenaceae</taxon>
        <taxon>Bordetella</taxon>
    </lineage>
</organism>
<sequence>MLSSRHIDERTAIDVTASRDFHPLAHDAALRRRLVALARHWLAHAGEAEDAVQDAYLRTAGGMPPSGAASREAWLVTVLRHLCIDAWRRQGRYESVLQQVAHDGASAVDEDSPERRAGQARQIGQALRQLVGALPPGDVAVLLLYEVFGFSHAELGALAGRSEAASRQVLRRALQRLRRAGPVTADDEDQACLLALCQQALAQRDPAVLVAVLRAARPQAMLACAPAPRMAREDAAAAPRARLVQSGNQLALLVVTDDGSVACLPLGEALAEPA</sequence>
<dbReference type="InterPro" id="IPR013325">
    <property type="entry name" value="RNA_pol_sigma_r2"/>
</dbReference>
<dbReference type="Gene3D" id="1.10.10.10">
    <property type="entry name" value="Winged helix-like DNA-binding domain superfamily/Winged helix DNA-binding domain"/>
    <property type="match status" value="1"/>
</dbReference>
<dbReference type="NCBIfam" id="TIGR02937">
    <property type="entry name" value="sigma70-ECF"/>
    <property type="match status" value="1"/>
</dbReference>
<dbReference type="Pfam" id="PF04542">
    <property type="entry name" value="Sigma70_r2"/>
    <property type="match status" value="1"/>
</dbReference>
<evidence type="ECO:0000259" key="1">
    <source>
        <dbReference type="Pfam" id="PF04542"/>
    </source>
</evidence>
<evidence type="ECO:0000259" key="2">
    <source>
        <dbReference type="Pfam" id="PF08281"/>
    </source>
</evidence>
<gene>
    <name evidence="3" type="ordered locus">Bpet3890</name>
</gene>
<proteinExistence type="predicted"/>
<dbReference type="PANTHER" id="PTHR30173">
    <property type="entry name" value="SIGMA 19 FACTOR"/>
    <property type="match status" value="1"/>
</dbReference>
<dbReference type="InterPro" id="IPR014284">
    <property type="entry name" value="RNA_pol_sigma-70_dom"/>
</dbReference>
<dbReference type="SUPFAM" id="SSF88946">
    <property type="entry name" value="Sigma2 domain of RNA polymerase sigma factors"/>
    <property type="match status" value="1"/>
</dbReference>
<dbReference type="eggNOG" id="COG1595">
    <property type="taxonomic scope" value="Bacteria"/>
</dbReference>
<dbReference type="InterPro" id="IPR036388">
    <property type="entry name" value="WH-like_DNA-bd_sf"/>
</dbReference>
<dbReference type="GO" id="GO:0016987">
    <property type="term" value="F:sigma factor activity"/>
    <property type="evidence" value="ECO:0007669"/>
    <property type="project" value="InterPro"/>
</dbReference>
<protein>
    <submittedName>
        <fullName evidence="3">RNA polymerase sigma factor</fullName>
    </submittedName>
</protein>
<feature type="domain" description="RNA polymerase sigma-70 region 2" evidence="1">
    <location>
        <begin position="29"/>
        <end position="92"/>
    </location>
</feature>
<dbReference type="STRING" id="94624.Bpet3890"/>
<evidence type="ECO:0000313" key="3">
    <source>
        <dbReference type="EMBL" id="CAP44237.1"/>
    </source>
</evidence>
<dbReference type="PANTHER" id="PTHR30173:SF43">
    <property type="entry name" value="ECF RNA POLYMERASE SIGMA FACTOR SIGI-RELATED"/>
    <property type="match status" value="1"/>
</dbReference>
<dbReference type="GO" id="GO:0006352">
    <property type="term" value="P:DNA-templated transcription initiation"/>
    <property type="evidence" value="ECO:0007669"/>
    <property type="project" value="InterPro"/>
</dbReference>
<dbReference type="Pfam" id="PF08281">
    <property type="entry name" value="Sigma70_r4_2"/>
    <property type="match status" value="1"/>
</dbReference>
<dbReference type="InterPro" id="IPR013324">
    <property type="entry name" value="RNA_pol_sigma_r3/r4-like"/>
</dbReference>
<dbReference type="SUPFAM" id="SSF88659">
    <property type="entry name" value="Sigma3 and sigma4 domains of RNA polymerase sigma factors"/>
    <property type="match status" value="1"/>
</dbReference>
<dbReference type="EMBL" id="AM902716">
    <property type="protein sequence ID" value="CAP44237.1"/>
    <property type="molecule type" value="Genomic_DNA"/>
</dbReference>
<name>A9I412_BORPD</name>
<dbReference type="InterPro" id="IPR013249">
    <property type="entry name" value="RNA_pol_sigma70_r4_t2"/>
</dbReference>
<accession>A9I412</accession>
<feature type="domain" description="RNA polymerase sigma factor 70 region 4 type 2" evidence="2">
    <location>
        <begin position="125"/>
        <end position="177"/>
    </location>
</feature>
<keyword evidence="4" id="KW-1185">Reference proteome</keyword>
<dbReference type="KEGG" id="bpt:Bpet3890"/>
<dbReference type="InterPro" id="IPR052704">
    <property type="entry name" value="ECF_Sigma-70_Domain"/>
</dbReference>
<dbReference type="InterPro" id="IPR007627">
    <property type="entry name" value="RNA_pol_sigma70_r2"/>
</dbReference>
<evidence type="ECO:0000313" key="4">
    <source>
        <dbReference type="Proteomes" id="UP000001225"/>
    </source>
</evidence>
<dbReference type="Gene3D" id="1.10.1740.10">
    <property type="match status" value="1"/>
</dbReference>
<reference evidence="3 4" key="1">
    <citation type="journal article" date="2008" name="BMC Genomics">
        <title>The missing link: Bordetella petrii is endowed with both the metabolic versatility of environmental bacteria and virulence traits of pathogenic Bordetellae.</title>
        <authorList>
            <person name="Gross R."/>
            <person name="Guzman C.A."/>
            <person name="Sebaihia M."/>
            <person name="Martins Dos Santos V.A."/>
            <person name="Pieper D.H."/>
            <person name="Koebnik R."/>
            <person name="Lechner M."/>
            <person name="Bartels D."/>
            <person name="Buhrmester J."/>
            <person name="Choudhuri J.V."/>
            <person name="Ebensen T."/>
            <person name="Gaigalat L."/>
            <person name="Herrmann S."/>
            <person name="Khachane A.N."/>
            <person name="Larisch C."/>
            <person name="Link S."/>
            <person name="Linke B."/>
            <person name="Meyer F."/>
            <person name="Mormann S."/>
            <person name="Nakunst D."/>
            <person name="Rueckert C."/>
            <person name="Schneiker-Bekel S."/>
            <person name="Schulze K."/>
            <person name="Vorhoelter F.J."/>
            <person name="Yevsa T."/>
            <person name="Engle J.T."/>
            <person name="Goldman W.E."/>
            <person name="Puehler A."/>
            <person name="Goebel U.B."/>
            <person name="Goesmann A."/>
            <person name="Bloecker H."/>
            <person name="Kaiser O."/>
            <person name="Martinez-Arias R."/>
        </authorList>
    </citation>
    <scope>NUCLEOTIDE SEQUENCE [LARGE SCALE GENOMIC DNA]</scope>
    <source>
        <strain evidence="4">ATCC BAA-461 / DSM 12804 / CCUG 43448 / CIP 107267 / Se-1111R</strain>
    </source>
</reference>
<dbReference type="GO" id="GO:0003677">
    <property type="term" value="F:DNA binding"/>
    <property type="evidence" value="ECO:0007669"/>
    <property type="project" value="InterPro"/>
</dbReference>
<dbReference type="Proteomes" id="UP000001225">
    <property type="component" value="Chromosome"/>
</dbReference>
<dbReference type="AlphaFoldDB" id="A9I412"/>